<evidence type="ECO:0000256" key="1">
    <source>
        <dbReference type="SAM" id="MobiDB-lite"/>
    </source>
</evidence>
<dbReference type="SUPFAM" id="SSF109640">
    <property type="entry name" value="KRAB domain (Kruppel-associated box)"/>
    <property type="match status" value="1"/>
</dbReference>
<dbReference type="STRING" id="59463.ENSMLUP00000022627"/>
<reference evidence="3 4" key="1">
    <citation type="journal article" date="2011" name="Nature">
        <title>A high-resolution map of human evolutionary constraint using 29 mammals.</title>
        <authorList>
            <person name="Lindblad-Toh K."/>
            <person name="Garber M."/>
            <person name="Zuk O."/>
            <person name="Lin M.F."/>
            <person name="Parker B.J."/>
            <person name="Washietl S."/>
            <person name="Kheradpour P."/>
            <person name="Ernst J."/>
            <person name="Jordan G."/>
            <person name="Mauceli E."/>
            <person name="Ward L.D."/>
            <person name="Lowe C.B."/>
            <person name="Holloway A.K."/>
            <person name="Clamp M."/>
            <person name="Gnerre S."/>
            <person name="Alfoldi J."/>
            <person name="Beal K."/>
            <person name="Chang J."/>
            <person name="Clawson H."/>
            <person name="Cuff J."/>
            <person name="Di Palma F."/>
            <person name="Fitzgerald S."/>
            <person name="Flicek P."/>
            <person name="Guttman M."/>
            <person name="Hubisz M.J."/>
            <person name="Jaffe D.B."/>
            <person name="Jungreis I."/>
            <person name="Kent W.J."/>
            <person name="Kostka D."/>
            <person name="Lara M."/>
            <person name="Martins A.L."/>
            <person name="Massingham T."/>
            <person name="Moltke I."/>
            <person name="Raney B.J."/>
            <person name="Rasmussen M.D."/>
            <person name="Robinson J."/>
            <person name="Stark A."/>
            <person name="Vilella A.J."/>
            <person name="Wen J."/>
            <person name="Xie X."/>
            <person name="Zody M.C."/>
            <person name="Baldwin J."/>
            <person name="Bloom T."/>
            <person name="Chin C.W."/>
            <person name="Heiman D."/>
            <person name="Nicol R."/>
            <person name="Nusbaum C."/>
            <person name="Young S."/>
            <person name="Wilkinson J."/>
            <person name="Worley K.C."/>
            <person name="Kovar C.L."/>
            <person name="Muzny D.M."/>
            <person name="Gibbs R.A."/>
            <person name="Cree A."/>
            <person name="Dihn H.H."/>
            <person name="Fowler G."/>
            <person name="Jhangiani S."/>
            <person name="Joshi V."/>
            <person name="Lee S."/>
            <person name="Lewis L.R."/>
            <person name="Nazareth L.V."/>
            <person name="Okwuonu G."/>
            <person name="Santibanez J."/>
            <person name="Warren W.C."/>
            <person name="Mardis E.R."/>
            <person name="Weinstock G.M."/>
            <person name="Wilson R.K."/>
            <person name="Delehaunty K."/>
            <person name="Dooling D."/>
            <person name="Fronik C."/>
            <person name="Fulton L."/>
            <person name="Fulton B."/>
            <person name="Graves T."/>
            <person name="Minx P."/>
            <person name="Sodergren E."/>
            <person name="Birney E."/>
            <person name="Margulies E.H."/>
            <person name="Herrero J."/>
            <person name="Green E.D."/>
            <person name="Haussler D."/>
            <person name="Siepel A."/>
            <person name="Goldman N."/>
            <person name="Pollard K.S."/>
            <person name="Pedersen J.S."/>
            <person name="Lander E.S."/>
            <person name="Kellis M."/>
        </authorList>
    </citation>
    <scope>NUCLEOTIDE SEQUENCE [LARGE SCALE GENOMIC DNA]</scope>
</reference>
<dbReference type="SMART" id="SM00349">
    <property type="entry name" value="KRAB"/>
    <property type="match status" value="1"/>
</dbReference>
<dbReference type="EMBL" id="AAPE02071099">
    <property type="status" value="NOT_ANNOTATED_CDS"/>
    <property type="molecule type" value="Genomic_DNA"/>
</dbReference>
<dbReference type="GO" id="GO:0006355">
    <property type="term" value="P:regulation of DNA-templated transcription"/>
    <property type="evidence" value="ECO:0007669"/>
    <property type="project" value="InterPro"/>
</dbReference>
<dbReference type="Proteomes" id="UP000001074">
    <property type="component" value="Unassembled WGS sequence"/>
</dbReference>
<dbReference type="HOGENOM" id="CLU_002678_55_0_1"/>
<reference evidence="3" key="3">
    <citation type="submission" date="2025-09" db="UniProtKB">
        <authorList>
            <consortium name="Ensembl"/>
        </authorList>
    </citation>
    <scope>IDENTIFICATION</scope>
</reference>
<proteinExistence type="predicted"/>
<feature type="domain" description="KRAB" evidence="2">
    <location>
        <begin position="15"/>
        <end position="86"/>
    </location>
</feature>
<evidence type="ECO:0000313" key="3">
    <source>
        <dbReference type="Ensembl" id="ENSMLUP00000022627.1"/>
    </source>
</evidence>
<dbReference type="Gene3D" id="6.10.140.140">
    <property type="match status" value="1"/>
</dbReference>
<dbReference type="GeneTree" id="ENSGT00940000154693"/>
<dbReference type="CDD" id="cd07765">
    <property type="entry name" value="KRAB_A-box"/>
    <property type="match status" value="1"/>
</dbReference>
<dbReference type="AlphaFoldDB" id="G1QFZ4"/>
<dbReference type="InterPro" id="IPR050169">
    <property type="entry name" value="Krueppel_C2H2_ZnF"/>
</dbReference>
<feature type="compositionally biased region" description="Polar residues" evidence="1">
    <location>
        <begin position="213"/>
        <end position="223"/>
    </location>
</feature>
<keyword evidence="4" id="KW-1185">Reference proteome</keyword>
<dbReference type="PROSITE" id="PS50805">
    <property type="entry name" value="KRAB"/>
    <property type="match status" value="1"/>
</dbReference>
<dbReference type="InParanoid" id="G1QFZ4"/>
<dbReference type="InterPro" id="IPR036051">
    <property type="entry name" value="KRAB_dom_sf"/>
</dbReference>
<protein>
    <recommendedName>
        <fullName evidence="2">KRAB domain-containing protein</fullName>
    </recommendedName>
</protein>
<dbReference type="eggNOG" id="KOG1721">
    <property type="taxonomic scope" value="Eukaryota"/>
</dbReference>
<dbReference type="Ensembl" id="ENSMLUT00000028362.1">
    <property type="protein sequence ID" value="ENSMLUP00000022627.1"/>
    <property type="gene ID" value="ENSMLUG00000023332.1"/>
</dbReference>
<dbReference type="PANTHER" id="PTHR23232">
    <property type="entry name" value="KRAB DOMAIN C2H2 ZINC FINGER"/>
    <property type="match status" value="1"/>
</dbReference>
<evidence type="ECO:0000259" key="2">
    <source>
        <dbReference type="PROSITE" id="PS50805"/>
    </source>
</evidence>
<dbReference type="PANTHER" id="PTHR23232:SF133">
    <property type="entry name" value="RIKEN CDNA 1700020N01 GENE"/>
    <property type="match status" value="1"/>
</dbReference>
<organism evidence="3 4">
    <name type="scientific">Myotis lucifugus</name>
    <name type="common">Little brown bat</name>
    <dbReference type="NCBI Taxonomy" id="59463"/>
    <lineage>
        <taxon>Eukaryota</taxon>
        <taxon>Metazoa</taxon>
        <taxon>Chordata</taxon>
        <taxon>Craniata</taxon>
        <taxon>Vertebrata</taxon>
        <taxon>Euteleostomi</taxon>
        <taxon>Mammalia</taxon>
        <taxon>Eutheria</taxon>
        <taxon>Laurasiatheria</taxon>
        <taxon>Chiroptera</taxon>
        <taxon>Yangochiroptera</taxon>
        <taxon>Vespertilionidae</taxon>
        <taxon>Myotis</taxon>
    </lineage>
</organism>
<name>G1QFZ4_MYOLU</name>
<reference evidence="3" key="2">
    <citation type="submission" date="2025-08" db="UniProtKB">
        <authorList>
            <consortium name="Ensembl"/>
        </authorList>
    </citation>
    <scope>IDENTIFICATION</scope>
</reference>
<dbReference type="Pfam" id="PF01352">
    <property type="entry name" value="KRAB"/>
    <property type="match status" value="1"/>
</dbReference>
<dbReference type="InterPro" id="IPR001909">
    <property type="entry name" value="KRAB"/>
</dbReference>
<accession>G1QFZ4</accession>
<feature type="region of interest" description="Disordered" evidence="1">
    <location>
        <begin position="189"/>
        <end position="223"/>
    </location>
</feature>
<evidence type="ECO:0000313" key="4">
    <source>
        <dbReference type="Proteomes" id="UP000001074"/>
    </source>
</evidence>
<sequence>MASTPWYQSQKGKNMNFEDVAIVFSEEEWGLLDEAQRLLYCNVMLEVFALVSSAGCLHKMDDEEACPEQRVSVRGESQVRASTSEPGTQRTHLCKRCFSLLKDILHLTESQAGHLQQKAFFNDTCVRDFCANPHQQEREASGEKSWKEAVDRASFLTRCSFYLSGLPSFSREGGEDLPAISELLEHQAPLDTKEPHSGSEISLKHRSGKHHNQWGQWENAASH</sequence>